<protein>
    <recommendedName>
        <fullName evidence="7">Lipase</fullName>
    </recommendedName>
</protein>
<dbReference type="Pfam" id="PF04083">
    <property type="entry name" value="Abhydro_lipase"/>
    <property type="match status" value="1"/>
</dbReference>
<accession>A0AAV8W7E8</accession>
<evidence type="ECO:0000256" key="4">
    <source>
        <dbReference type="ARBA" id="ARBA00022963"/>
    </source>
</evidence>
<keyword evidence="5" id="KW-0443">Lipid metabolism</keyword>
<keyword evidence="12" id="KW-1185">Reference proteome</keyword>
<evidence type="ECO:0000256" key="8">
    <source>
        <dbReference type="PIRSR" id="PIRSR000862-1"/>
    </source>
</evidence>
<keyword evidence="3 7" id="KW-0378">Hydrolase</keyword>
<dbReference type="InterPro" id="IPR025483">
    <property type="entry name" value="Lipase_euk"/>
</dbReference>
<feature type="domain" description="Partial AB-hydrolase lipase" evidence="10">
    <location>
        <begin position="49"/>
        <end position="110"/>
    </location>
</feature>
<organism evidence="11 12">
    <name type="scientific">Exocentrus adspersus</name>
    <dbReference type="NCBI Taxonomy" id="1586481"/>
    <lineage>
        <taxon>Eukaryota</taxon>
        <taxon>Metazoa</taxon>
        <taxon>Ecdysozoa</taxon>
        <taxon>Arthropoda</taxon>
        <taxon>Hexapoda</taxon>
        <taxon>Insecta</taxon>
        <taxon>Pterygota</taxon>
        <taxon>Neoptera</taxon>
        <taxon>Endopterygota</taxon>
        <taxon>Coleoptera</taxon>
        <taxon>Polyphaga</taxon>
        <taxon>Cucujiformia</taxon>
        <taxon>Chrysomeloidea</taxon>
        <taxon>Cerambycidae</taxon>
        <taxon>Lamiinae</taxon>
        <taxon>Acanthocinini</taxon>
        <taxon>Exocentrus</taxon>
    </lineage>
</organism>
<gene>
    <name evidence="11" type="ORF">NQ315_007598</name>
</gene>
<reference evidence="11 12" key="1">
    <citation type="journal article" date="2023" name="Insect Mol. Biol.">
        <title>Genome sequencing provides insights into the evolution of gene families encoding plant cell wall-degrading enzymes in longhorned beetles.</title>
        <authorList>
            <person name="Shin N.R."/>
            <person name="Okamura Y."/>
            <person name="Kirsch R."/>
            <person name="Pauchet Y."/>
        </authorList>
    </citation>
    <scope>NUCLEOTIDE SEQUENCE [LARGE SCALE GENOMIC DNA]</scope>
    <source>
        <strain evidence="11">EAD_L_NR</strain>
    </source>
</reference>
<dbReference type="InterPro" id="IPR006693">
    <property type="entry name" value="AB_hydrolase_lipase"/>
</dbReference>
<feature type="active site" description="Nucleophile" evidence="8">
    <location>
        <position position="188"/>
    </location>
</feature>
<dbReference type="EMBL" id="JANEYG010000006">
    <property type="protein sequence ID" value="KAJ8922568.1"/>
    <property type="molecule type" value="Genomic_DNA"/>
</dbReference>
<dbReference type="AlphaFoldDB" id="A0AAV8W7E8"/>
<evidence type="ECO:0000256" key="6">
    <source>
        <dbReference type="ARBA" id="ARBA00023180"/>
    </source>
</evidence>
<dbReference type="InterPro" id="IPR029058">
    <property type="entry name" value="AB_hydrolase_fold"/>
</dbReference>
<evidence type="ECO:0000313" key="11">
    <source>
        <dbReference type="EMBL" id="KAJ8922568.1"/>
    </source>
</evidence>
<keyword evidence="6" id="KW-0325">Glycoprotein</keyword>
<evidence type="ECO:0000256" key="5">
    <source>
        <dbReference type="ARBA" id="ARBA00023098"/>
    </source>
</evidence>
<evidence type="ECO:0000256" key="7">
    <source>
        <dbReference type="PIRNR" id="PIRNR000862"/>
    </source>
</evidence>
<name>A0AAV8W7E8_9CUCU</name>
<dbReference type="FunFam" id="3.40.50.1820:FF:000021">
    <property type="entry name" value="Lipase"/>
    <property type="match status" value="1"/>
</dbReference>
<evidence type="ECO:0000256" key="3">
    <source>
        <dbReference type="ARBA" id="ARBA00022801"/>
    </source>
</evidence>
<dbReference type="SUPFAM" id="SSF53474">
    <property type="entry name" value="alpha/beta-Hydrolases"/>
    <property type="match status" value="1"/>
</dbReference>
<dbReference type="Gene3D" id="3.40.50.1820">
    <property type="entry name" value="alpha/beta hydrolase"/>
    <property type="match status" value="1"/>
</dbReference>
<comment type="similarity">
    <text evidence="1 7">Belongs to the AB hydrolase superfamily. Lipase family.</text>
</comment>
<feature type="signal peptide" evidence="9">
    <location>
        <begin position="1"/>
        <end position="19"/>
    </location>
</feature>
<feature type="active site" description="Charge relay system" evidence="8">
    <location>
        <position position="392"/>
    </location>
</feature>
<evidence type="ECO:0000256" key="1">
    <source>
        <dbReference type="ARBA" id="ARBA00010701"/>
    </source>
</evidence>
<feature type="chain" id="PRO_5043687123" description="Lipase" evidence="9">
    <location>
        <begin position="20"/>
        <end position="420"/>
    </location>
</feature>
<dbReference type="GO" id="GO:0016788">
    <property type="term" value="F:hydrolase activity, acting on ester bonds"/>
    <property type="evidence" value="ECO:0007669"/>
    <property type="project" value="InterPro"/>
</dbReference>
<proteinExistence type="inferred from homology"/>
<evidence type="ECO:0000256" key="2">
    <source>
        <dbReference type="ARBA" id="ARBA00022729"/>
    </source>
</evidence>
<dbReference type="PANTHER" id="PTHR11005">
    <property type="entry name" value="LYSOSOMAL ACID LIPASE-RELATED"/>
    <property type="match status" value="1"/>
</dbReference>
<dbReference type="PIRSF" id="PIRSF000862">
    <property type="entry name" value="Steryl_ester_lip"/>
    <property type="match status" value="1"/>
</dbReference>
<feature type="active site" description="Charge relay system" evidence="8">
    <location>
        <position position="361"/>
    </location>
</feature>
<sequence>MYSIRLILSLLVVSWSSHALNIHDIFPEDVVREARLGEHNEDFGLNIIQFLEKYGYPIESHEVTTEDGYILTMHRIPHGRNETGILATSTKKPAVFLMHGLLCSSMDWVNAGPTRSLALNLADAGYDVWLGNNRGNTWSRKHVVLDPDVDKEFWDYSFDTCGYYDLPAEIDYVLNATGLEKLNYVGHSQGTSEFFALASLRPEYNEKITLMVALAPIAYMQNLTQPLVLFLANYTTLFDIVMEQLGIHEIFPSSPLLVEVLDILCREGSEYQDLCIDLIFFLTGPDMPQMDRSFMEVAISNTPAGISARMLSHYLQEIQSGYFRRYDYGLKNFEIYKQLSPPSYNVSLITSPVALYYARNDRLAAIYNVEQFASELPNLVMKNLIEFELFNHLDFLWATDVKTLVNDDVVALLNNHNHVS</sequence>
<comment type="caution">
    <text evidence="11">The sequence shown here is derived from an EMBL/GenBank/DDBJ whole genome shotgun (WGS) entry which is preliminary data.</text>
</comment>
<evidence type="ECO:0000259" key="10">
    <source>
        <dbReference type="Pfam" id="PF04083"/>
    </source>
</evidence>
<keyword evidence="2 9" id="KW-0732">Signal</keyword>
<dbReference type="GO" id="GO:0016042">
    <property type="term" value="P:lipid catabolic process"/>
    <property type="evidence" value="ECO:0007669"/>
    <property type="project" value="UniProtKB-KW"/>
</dbReference>
<evidence type="ECO:0000256" key="9">
    <source>
        <dbReference type="SAM" id="SignalP"/>
    </source>
</evidence>
<keyword evidence="4 7" id="KW-0442">Lipid degradation</keyword>
<evidence type="ECO:0000313" key="12">
    <source>
        <dbReference type="Proteomes" id="UP001159042"/>
    </source>
</evidence>
<dbReference type="Proteomes" id="UP001159042">
    <property type="component" value="Unassembled WGS sequence"/>
</dbReference>